<keyword evidence="6" id="KW-0456">Lyase</keyword>
<dbReference type="GO" id="GO:0000105">
    <property type="term" value="P:L-histidine biosynthetic process"/>
    <property type="evidence" value="ECO:0007669"/>
    <property type="project" value="UniProtKB-KW"/>
</dbReference>
<dbReference type="AlphaFoldDB" id="A0AAD7XJK3"/>
<evidence type="ECO:0000259" key="10">
    <source>
        <dbReference type="Pfam" id="PF00117"/>
    </source>
</evidence>
<dbReference type="InterPro" id="IPR006062">
    <property type="entry name" value="His_biosynth"/>
</dbReference>
<evidence type="ECO:0000256" key="2">
    <source>
        <dbReference type="ARBA" id="ARBA00022605"/>
    </source>
</evidence>
<evidence type="ECO:0000256" key="4">
    <source>
        <dbReference type="ARBA" id="ARBA00022962"/>
    </source>
</evidence>
<evidence type="ECO:0000256" key="1">
    <source>
        <dbReference type="ARBA" id="ARBA00005091"/>
    </source>
</evidence>
<name>A0AAD7XJK3_9STRA</name>
<dbReference type="CDD" id="cd01748">
    <property type="entry name" value="GATase1_IGP_Synthase"/>
    <property type="match status" value="1"/>
</dbReference>
<proteinExistence type="inferred from homology"/>
<dbReference type="PANTHER" id="PTHR21235">
    <property type="entry name" value="IMIDAZOLE GLYCEROL PHOSPHATE SYNTHASE SUBUNIT HISF/H IGP SYNTHASE SUBUNIT HISF/H"/>
    <property type="match status" value="1"/>
</dbReference>
<dbReference type="InterPro" id="IPR050064">
    <property type="entry name" value="IGPS_HisA/HisF"/>
</dbReference>
<dbReference type="InterPro" id="IPR017926">
    <property type="entry name" value="GATASE"/>
</dbReference>
<dbReference type="HAMAP" id="MF_00278">
    <property type="entry name" value="HisH"/>
    <property type="match status" value="1"/>
</dbReference>
<dbReference type="CDD" id="cd04731">
    <property type="entry name" value="HisF"/>
    <property type="match status" value="1"/>
</dbReference>
<gene>
    <name evidence="11" type="ORF">CTAYLR_006568</name>
</gene>
<comment type="caution">
    <text evidence="11">The sequence shown here is derived from an EMBL/GenBank/DDBJ whole genome shotgun (WGS) entry which is preliminary data.</text>
</comment>
<comment type="pathway">
    <text evidence="1">Amino-acid biosynthesis; L-histidine biosynthesis; L-histidine from 5-phospho-alpha-D-ribose 1-diphosphate: step 5/9.</text>
</comment>
<dbReference type="SUPFAM" id="SSF51366">
    <property type="entry name" value="Ribulose-phoshate binding barrel"/>
    <property type="match status" value="1"/>
</dbReference>
<keyword evidence="5 9" id="KW-0368">Histidine biosynthesis</keyword>
<dbReference type="EMBL" id="JAQMWT010000323">
    <property type="protein sequence ID" value="KAJ8604702.1"/>
    <property type="molecule type" value="Genomic_DNA"/>
</dbReference>
<evidence type="ECO:0000256" key="3">
    <source>
        <dbReference type="ARBA" id="ARBA00022801"/>
    </source>
</evidence>
<dbReference type="InterPro" id="IPR004651">
    <property type="entry name" value="HisF"/>
</dbReference>
<evidence type="ECO:0000256" key="9">
    <source>
        <dbReference type="RuleBase" id="RU003657"/>
    </source>
</evidence>
<keyword evidence="3" id="KW-0378">Hydrolase</keyword>
<evidence type="ECO:0000256" key="7">
    <source>
        <dbReference type="ARBA" id="ARBA00047838"/>
    </source>
</evidence>
<dbReference type="InterPro" id="IPR013785">
    <property type="entry name" value="Aldolase_TIM"/>
</dbReference>
<evidence type="ECO:0000313" key="11">
    <source>
        <dbReference type="EMBL" id="KAJ8604702.1"/>
    </source>
</evidence>
<evidence type="ECO:0000256" key="5">
    <source>
        <dbReference type="ARBA" id="ARBA00023102"/>
    </source>
</evidence>
<comment type="catalytic activity">
    <reaction evidence="7">
        <text>5-[(5-phospho-1-deoxy-D-ribulos-1-ylimino)methylamino]-1-(5-phospho-beta-D-ribosyl)imidazole-4-carboxamide + L-glutamine = D-erythro-1-(imidazol-4-yl)glycerol 3-phosphate + 5-amino-1-(5-phospho-beta-D-ribosyl)imidazole-4-carboxamide + L-glutamate + H(+)</text>
        <dbReference type="Rhea" id="RHEA:24793"/>
        <dbReference type="ChEBI" id="CHEBI:15378"/>
        <dbReference type="ChEBI" id="CHEBI:29985"/>
        <dbReference type="ChEBI" id="CHEBI:58278"/>
        <dbReference type="ChEBI" id="CHEBI:58359"/>
        <dbReference type="ChEBI" id="CHEBI:58475"/>
        <dbReference type="ChEBI" id="CHEBI:58525"/>
        <dbReference type="EC" id="4.3.2.10"/>
    </reaction>
</comment>
<dbReference type="NCBIfam" id="TIGR01855">
    <property type="entry name" value="IMP_synth_hisH"/>
    <property type="match status" value="1"/>
</dbReference>
<dbReference type="Gene3D" id="3.20.20.70">
    <property type="entry name" value="Aldolase class I"/>
    <property type="match status" value="1"/>
</dbReference>
<dbReference type="GO" id="GO:0016829">
    <property type="term" value="F:lyase activity"/>
    <property type="evidence" value="ECO:0007669"/>
    <property type="project" value="UniProtKB-KW"/>
</dbReference>
<comment type="catalytic activity">
    <reaction evidence="8">
        <text>L-glutamine + H2O = L-glutamate + NH4(+)</text>
        <dbReference type="Rhea" id="RHEA:15889"/>
        <dbReference type="ChEBI" id="CHEBI:15377"/>
        <dbReference type="ChEBI" id="CHEBI:28938"/>
        <dbReference type="ChEBI" id="CHEBI:29985"/>
        <dbReference type="ChEBI" id="CHEBI:58359"/>
        <dbReference type="EC" id="3.5.1.2"/>
    </reaction>
</comment>
<dbReference type="Pfam" id="PF00977">
    <property type="entry name" value="His_biosynth"/>
    <property type="match status" value="1"/>
</dbReference>
<dbReference type="GO" id="GO:0004359">
    <property type="term" value="F:glutaminase activity"/>
    <property type="evidence" value="ECO:0007669"/>
    <property type="project" value="UniProtKB-EC"/>
</dbReference>
<dbReference type="PROSITE" id="PS51273">
    <property type="entry name" value="GATASE_TYPE_1"/>
    <property type="match status" value="1"/>
</dbReference>
<keyword evidence="4" id="KW-0315">Glutamine amidotransferase</keyword>
<sequence>MAEVTVLDYGAGNVRSLKNALERLGWSVREVECADDIDAASVLVFPGVGAFGAAMANLEAMGVVSALKRYLEDPTRPFLGICIGMQVLFEGSSESPGASGLGAMKGTVSRFESSAAFPVPHVGWNGAVGPTELVDDSRYYFVHSFRVEDCEWGVAKTTYGDDSFVSAVERGAQCAVQFHPEKSGAAGLALLDRFLRRGPRAVARNKPAWAPRATRLARRVVCALDVRENDDGDLVVTKGDGYDVRNQDDRRVRNLGKPVDLAARYYDEGGDEIAILNICAFKGEPVSDLPLLEVLRQASRRVFVPLTIGGGIRAYDDGIRTVGALEVAAAYFRAGADKVSIGSDAVYAALDLLNNGDRRQESSIEQIARVYGNQAVVVSIDPKRVWVDDDVDNVGKHVVVRPDGRRCWYQCTVSGGRKAVDLDARDLAVAAERLGAGELMLNCIDCDGKKNGFDLPLLSMIKAAVTIPVIASSGAGTPDHFVNAFKHTDVDAALAAGIFHRREVEIRDVKTALQNAGLPVRITPATLLDASS</sequence>
<dbReference type="InterPro" id="IPR010139">
    <property type="entry name" value="Imidazole-glycPsynth_HisH"/>
</dbReference>
<dbReference type="SUPFAM" id="SSF52317">
    <property type="entry name" value="Class I glutamine amidotransferase-like"/>
    <property type="match status" value="1"/>
</dbReference>
<dbReference type="InterPro" id="IPR011060">
    <property type="entry name" value="RibuloseP-bd_barrel"/>
</dbReference>
<reference evidence="11" key="1">
    <citation type="submission" date="2023-01" db="EMBL/GenBank/DDBJ databases">
        <title>Metagenome sequencing of chrysophaentin producing Chrysophaeum taylorii.</title>
        <authorList>
            <person name="Davison J."/>
            <person name="Bewley C."/>
        </authorList>
    </citation>
    <scope>NUCLEOTIDE SEQUENCE</scope>
    <source>
        <strain evidence="11">NIES-1699</strain>
    </source>
</reference>
<keyword evidence="2 9" id="KW-0028">Amino-acid biosynthesis</keyword>
<dbReference type="GO" id="GO:0000107">
    <property type="term" value="F:imidazoleglycerol-phosphate synthase activity"/>
    <property type="evidence" value="ECO:0007669"/>
    <property type="project" value="InterPro"/>
</dbReference>
<dbReference type="Pfam" id="PF00117">
    <property type="entry name" value="GATase"/>
    <property type="match status" value="1"/>
</dbReference>
<evidence type="ECO:0000256" key="8">
    <source>
        <dbReference type="ARBA" id="ARBA00049534"/>
    </source>
</evidence>
<protein>
    <recommendedName>
        <fullName evidence="10">Glutamine amidotransferase domain-containing protein</fullName>
    </recommendedName>
</protein>
<feature type="domain" description="Glutamine amidotransferase" evidence="10">
    <location>
        <begin position="6"/>
        <end position="194"/>
    </location>
</feature>
<keyword evidence="12" id="KW-1185">Reference proteome</keyword>
<evidence type="ECO:0000256" key="6">
    <source>
        <dbReference type="ARBA" id="ARBA00023239"/>
    </source>
</evidence>
<dbReference type="InterPro" id="IPR029062">
    <property type="entry name" value="Class_I_gatase-like"/>
</dbReference>
<dbReference type="Gene3D" id="3.40.50.880">
    <property type="match status" value="1"/>
</dbReference>
<accession>A0AAD7XJK3</accession>
<evidence type="ECO:0000313" key="12">
    <source>
        <dbReference type="Proteomes" id="UP001230188"/>
    </source>
</evidence>
<dbReference type="Proteomes" id="UP001230188">
    <property type="component" value="Unassembled WGS sequence"/>
</dbReference>
<dbReference type="PANTHER" id="PTHR21235:SF2">
    <property type="entry name" value="IMIDAZOLE GLYCEROL PHOSPHATE SYNTHASE HISHF"/>
    <property type="match status" value="1"/>
</dbReference>
<organism evidence="11 12">
    <name type="scientific">Chrysophaeum taylorii</name>
    <dbReference type="NCBI Taxonomy" id="2483200"/>
    <lineage>
        <taxon>Eukaryota</taxon>
        <taxon>Sar</taxon>
        <taxon>Stramenopiles</taxon>
        <taxon>Ochrophyta</taxon>
        <taxon>Pelagophyceae</taxon>
        <taxon>Pelagomonadales</taxon>
        <taxon>Pelagomonadaceae</taxon>
        <taxon>Chrysophaeum</taxon>
    </lineage>
</organism>
<comment type="similarity">
    <text evidence="9">Belongs to the HisA/HisF family.</text>
</comment>